<dbReference type="AlphaFoldDB" id="A0AAW2D643"/>
<feature type="compositionally biased region" description="Basic and acidic residues" evidence="1">
    <location>
        <begin position="149"/>
        <end position="160"/>
    </location>
</feature>
<protein>
    <submittedName>
        <fullName evidence="2">Uncharacterized protein</fullName>
    </submittedName>
</protein>
<feature type="region of interest" description="Disordered" evidence="1">
    <location>
        <begin position="120"/>
        <end position="160"/>
    </location>
</feature>
<sequence length="160" mass="16686">MTEELSASMGTPMGGFFDGAGVILTTPAPSAIALGIPAEVLIPPAESVPIVEVTHTERVDETIPIPAETLTPQKGVIPSVTVQTEVASPATPLVISTSDPFVTLSQVVKDGSFLVVTPSSIPSSVERKPDVDLSSEGSEDILEDSDDEPTMKKRVSDSEE</sequence>
<name>A0AAW2D643_9ROSI</name>
<evidence type="ECO:0000313" key="3">
    <source>
        <dbReference type="Proteomes" id="UP001459277"/>
    </source>
</evidence>
<comment type="caution">
    <text evidence="2">The sequence shown here is derived from an EMBL/GenBank/DDBJ whole genome shotgun (WGS) entry which is preliminary data.</text>
</comment>
<keyword evidence="3" id="KW-1185">Reference proteome</keyword>
<evidence type="ECO:0000256" key="1">
    <source>
        <dbReference type="SAM" id="MobiDB-lite"/>
    </source>
</evidence>
<reference evidence="2 3" key="1">
    <citation type="submission" date="2024-01" db="EMBL/GenBank/DDBJ databases">
        <title>A telomere-to-telomere, gap-free genome of sweet tea (Lithocarpus litseifolius).</title>
        <authorList>
            <person name="Zhou J."/>
        </authorList>
    </citation>
    <scope>NUCLEOTIDE SEQUENCE [LARGE SCALE GENOMIC DNA]</scope>
    <source>
        <strain evidence="2">Zhou-2022a</strain>
        <tissue evidence="2">Leaf</tissue>
    </source>
</reference>
<dbReference type="Proteomes" id="UP001459277">
    <property type="component" value="Unassembled WGS sequence"/>
</dbReference>
<accession>A0AAW2D643</accession>
<organism evidence="2 3">
    <name type="scientific">Lithocarpus litseifolius</name>
    <dbReference type="NCBI Taxonomy" id="425828"/>
    <lineage>
        <taxon>Eukaryota</taxon>
        <taxon>Viridiplantae</taxon>
        <taxon>Streptophyta</taxon>
        <taxon>Embryophyta</taxon>
        <taxon>Tracheophyta</taxon>
        <taxon>Spermatophyta</taxon>
        <taxon>Magnoliopsida</taxon>
        <taxon>eudicotyledons</taxon>
        <taxon>Gunneridae</taxon>
        <taxon>Pentapetalae</taxon>
        <taxon>rosids</taxon>
        <taxon>fabids</taxon>
        <taxon>Fagales</taxon>
        <taxon>Fagaceae</taxon>
        <taxon>Lithocarpus</taxon>
    </lineage>
</organism>
<dbReference type="EMBL" id="JAZDWU010000004">
    <property type="protein sequence ID" value="KAL0005153.1"/>
    <property type="molecule type" value="Genomic_DNA"/>
</dbReference>
<proteinExistence type="predicted"/>
<feature type="compositionally biased region" description="Acidic residues" evidence="1">
    <location>
        <begin position="137"/>
        <end position="148"/>
    </location>
</feature>
<evidence type="ECO:0000313" key="2">
    <source>
        <dbReference type="EMBL" id="KAL0005153.1"/>
    </source>
</evidence>
<gene>
    <name evidence="2" type="ORF">SO802_012714</name>
</gene>